<dbReference type="KEGG" id="mno:Mnod_2950"/>
<organism evidence="1 2">
    <name type="scientific">Methylobacterium nodulans (strain LMG 21967 / CNCM I-2342 / ORS 2060)</name>
    <dbReference type="NCBI Taxonomy" id="460265"/>
    <lineage>
        <taxon>Bacteria</taxon>
        <taxon>Pseudomonadati</taxon>
        <taxon>Pseudomonadota</taxon>
        <taxon>Alphaproteobacteria</taxon>
        <taxon>Hyphomicrobiales</taxon>
        <taxon>Methylobacteriaceae</taxon>
        <taxon>Methylobacterium</taxon>
    </lineage>
</organism>
<evidence type="ECO:0008006" key="3">
    <source>
        <dbReference type="Google" id="ProtNLM"/>
    </source>
</evidence>
<gene>
    <name evidence="1" type="ordered locus">Mnod_2950</name>
</gene>
<protein>
    <recommendedName>
        <fullName evidence="3">ANTAR domain-containing protein</fullName>
    </recommendedName>
</protein>
<dbReference type="RefSeq" id="WP_015929576.1">
    <property type="nucleotide sequence ID" value="NC_011894.1"/>
</dbReference>
<sequence length="62" mass="6685">MGAALMIRRDLVSSDDLRRLARRERNRRTATRMLAIANALEGLSQAEAAPLGRAGAPSPALQ</sequence>
<evidence type="ECO:0000313" key="1">
    <source>
        <dbReference type="EMBL" id="ACL57901.1"/>
    </source>
</evidence>
<dbReference type="eggNOG" id="COG3415">
    <property type="taxonomic scope" value="Bacteria"/>
</dbReference>
<dbReference type="Proteomes" id="UP000008207">
    <property type="component" value="Chromosome"/>
</dbReference>
<proteinExistence type="predicted"/>
<dbReference type="EMBL" id="CP001349">
    <property type="protein sequence ID" value="ACL57901.1"/>
    <property type="molecule type" value="Genomic_DNA"/>
</dbReference>
<dbReference type="AlphaFoldDB" id="B8II32"/>
<dbReference type="HOGENOM" id="CLU_203521_1_0_5"/>
<evidence type="ECO:0000313" key="2">
    <source>
        <dbReference type="Proteomes" id="UP000008207"/>
    </source>
</evidence>
<accession>B8II32</accession>
<name>B8II32_METNO</name>
<keyword evidence="2" id="KW-1185">Reference proteome</keyword>
<reference evidence="1 2" key="1">
    <citation type="submission" date="2009-01" db="EMBL/GenBank/DDBJ databases">
        <title>Complete sequence of chromosome of Methylobacterium nodulans ORS 2060.</title>
        <authorList>
            <consortium name="US DOE Joint Genome Institute"/>
            <person name="Lucas S."/>
            <person name="Copeland A."/>
            <person name="Lapidus A."/>
            <person name="Glavina del Rio T."/>
            <person name="Dalin E."/>
            <person name="Tice H."/>
            <person name="Bruce D."/>
            <person name="Goodwin L."/>
            <person name="Pitluck S."/>
            <person name="Sims D."/>
            <person name="Brettin T."/>
            <person name="Detter J.C."/>
            <person name="Han C."/>
            <person name="Larimer F."/>
            <person name="Land M."/>
            <person name="Hauser L."/>
            <person name="Kyrpides N."/>
            <person name="Ivanova N."/>
            <person name="Marx C.J."/>
            <person name="Richardson P."/>
        </authorList>
    </citation>
    <scope>NUCLEOTIDE SEQUENCE [LARGE SCALE GENOMIC DNA]</scope>
    <source>
        <strain evidence="2">LMG 21967 / CNCM I-2342 / ORS 2060</strain>
    </source>
</reference>